<evidence type="ECO:0000256" key="5">
    <source>
        <dbReference type="ARBA" id="ARBA00023136"/>
    </source>
</evidence>
<dbReference type="GO" id="GO:0006629">
    <property type="term" value="P:lipid metabolic process"/>
    <property type="evidence" value="ECO:0007669"/>
    <property type="project" value="InterPro"/>
</dbReference>
<dbReference type="PANTHER" id="PTHR10556:SF35">
    <property type="entry name" value="3-OXO-5-ALPHA-STEROID 4-DEHYDROGENASE FAMILY PROTEIN"/>
    <property type="match status" value="1"/>
</dbReference>
<dbReference type="Proteomes" id="UP000515163">
    <property type="component" value="Unplaced"/>
</dbReference>
<dbReference type="OrthoDB" id="540503at2759"/>
<evidence type="ECO:0000256" key="1">
    <source>
        <dbReference type="ARBA" id="ARBA00004141"/>
    </source>
</evidence>
<accession>A0A6P8J693</accession>
<feature type="transmembrane region" description="Helical" evidence="6">
    <location>
        <begin position="198"/>
        <end position="223"/>
    </location>
</feature>
<keyword evidence="3 6" id="KW-0812">Transmembrane</keyword>
<evidence type="ECO:0000313" key="9">
    <source>
        <dbReference type="RefSeq" id="XP_031575277.1"/>
    </source>
</evidence>
<evidence type="ECO:0000256" key="6">
    <source>
        <dbReference type="SAM" id="Phobius"/>
    </source>
</evidence>
<keyword evidence="8" id="KW-1185">Reference proteome</keyword>
<feature type="domain" description="3-oxo-5-alpha-steroid 4-dehydrogenase C-terminal" evidence="7">
    <location>
        <begin position="124"/>
        <end position="256"/>
    </location>
</feature>
<gene>
    <name evidence="9" type="primary">LOC116308896</name>
</gene>
<feature type="transmembrane region" description="Helical" evidence="6">
    <location>
        <begin position="131"/>
        <end position="154"/>
    </location>
</feature>
<dbReference type="AlphaFoldDB" id="A0A6P8J693"/>
<keyword evidence="4 6" id="KW-1133">Transmembrane helix</keyword>
<evidence type="ECO:0000259" key="7">
    <source>
        <dbReference type="Pfam" id="PF02544"/>
    </source>
</evidence>
<evidence type="ECO:0000256" key="2">
    <source>
        <dbReference type="ARBA" id="ARBA00007742"/>
    </source>
</evidence>
<comment type="subcellular location">
    <subcellularLocation>
        <location evidence="1">Membrane</location>
        <topology evidence="1">Multi-pass membrane protein</topology>
    </subcellularLocation>
</comment>
<dbReference type="PROSITE" id="PS50244">
    <property type="entry name" value="S5A_REDUCTASE"/>
    <property type="match status" value="1"/>
</dbReference>
<organism evidence="8 9">
    <name type="scientific">Actinia tenebrosa</name>
    <name type="common">Australian red waratah sea anemone</name>
    <dbReference type="NCBI Taxonomy" id="6105"/>
    <lineage>
        <taxon>Eukaryota</taxon>
        <taxon>Metazoa</taxon>
        <taxon>Cnidaria</taxon>
        <taxon>Anthozoa</taxon>
        <taxon>Hexacorallia</taxon>
        <taxon>Actiniaria</taxon>
        <taxon>Actiniidae</taxon>
        <taxon>Actinia</taxon>
    </lineage>
</organism>
<dbReference type="InterPro" id="IPR039357">
    <property type="entry name" value="SRD5A/TECR"/>
</dbReference>
<dbReference type="Pfam" id="PF02544">
    <property type="entry name" value="Steroid_dh"/>
    <property type="match status" value="1"/>
</dbReference>
<reference evidence="9" key="1">
    <citation type="submission" date="2025-08" db="UniProtKB">
        <authorList>
            <consortium name="RefSeq"/>
        </authorList>
    </citation>
    <scope>IDENTIFICATION</scope>
    <source>
        <tissue evidence="9">Tentacle</tissue>
    </source>
</reference>
<feature type="transmembrane region" description="Helical" evidence="6">
    <location>
        <begin position="175"/>
        <end position="192"/>
    </location>
</feature>
<protein>
    <submittedName>
        <fullName evidence="9">Very-long-chain enoyl-CoA reductase-like</fullName>
    </submittedName>
</protein>
<dbReference type="RefSeq" id="XP_031575277.1">
    <property type="nucleotide sequence ID" value="XM_031719417.1"/>
</dbReference>
<dbReference type="KEGG" id="aten:116308896"/>
<dbReference type="GeneID" id="116308896"/>
<proteinExistence type="inferred from homology"/>
<keyword evidence="5 6" id="KW-0472">Membrane</keyword>
<dbReference type="InParanoid" id="A0A6P8J693"/>
<dbReference type="InterPro" id="IPR001104">
    <property type="entry name" value="3-oxo-5_a-steroid_4-DH_C"/>
</dbReference>
<feature type="transmembrane region" description="Helical" evidence="6">
    <location>
        <begin position="100"/>
        <end position="119"/>
    </location>
</feature>
<dbReference type="Gene3D" id="1.20.120.1630">
    <property type="match status" value="1"/>
</dbReference>
<name>A0A6P8J693_ACTTE</name>
<feature type="transmembrane region" description="Helical" evidence="6">
    <location>
        <begin position="20"/>
        <end position="40"/>
    </location>
</feature>
<dbReference type="GO" id="GO:0016020">
    <property type="term" value="C:membrane"/>
    <property type="evidence" value="ECO:0007669"/>
    <property type="project" value="UniProtKB-SubCell"/>
</dbReference>
<evidence type="ECO:0000313" key="8">
    <source>
        <dbReference type="Proteomes" id="UP000515163"/>
    </source>
</evidence>
<sequence length="256" mass="29406">MMATMKEGPSRSPQKGCDPVFINALTYIGTMAAFLVAAFVREIKLHYFPATGCLLPGPTDSTFAQEENLKYLFIGLWELHFLRRTIEVLFVHDYKRKMSFTESLGAPLYYWFFAFWNGAAVRSENGYHPTYLPMASVGGVLFIIGEFGNCYCHYLLRSFRKAKRRSFLSKESKHVIPSGFLFELVSCPHYFFEIVTWVGFVLTTWTLAAVVFLTASAITLFIYAHKKHKAYLMEFDGLAGRDLYPRNRKALIPFLF</sequence>
<evidence type="ECO:0000256" key="3">
    <source>
        <dbReference type="ARBA" id="ARBA00022692"/>
    </source>
</evidence>
<dbReference type="PANTHER" id="PTHR10556">
    <property type="entry name" value="3-OXO-5-ALPHA-STEROID 4-DEHYDROGENASE"/>
    <property type="match status" value="1"/>
</dbReference>
<comment type="similarity">
    <text evidence="2">Belongs to the steroid 5-alpha reductase family.</text>
</comment>
<dbReference type="GO" id="GO:0016627">
    <property type="term" value="F:oxidoreductase activity, acting on the CH-CH group of donors"/>
    <property type="evidence" value="ECO:0007669"/>
    <property type="project" value="InterPro"/>
</dbReference>
<evidence type="ECO:0000256" key="4">
    <source>
        <dbReference type="ARBA" id="ARBA00022989"/>
    </source>
</evidence>